<keyword evidence="5 7" id="KW-0443">Lipid metabolism</keyword>
<keyword evidence="3 7" id="KW-0808">Transferase</keyword>
<dbReference type="InterPro" id="IPR001451">
    <property type="entry name" value="Hexapep"/>
</dbReference>
<sequence length="341" mass="35607">MAQTLSDIAQFLGAELRGDESVLVSSLAALDKAASGDITFLSDPKYIPALKTCEASAVILTEEHADLFEGPAIVMANPYLAFAKLSHLFDPAPKRAPQVHSTAVIAESATLGQNVIIGPYVVIDEDAVIGDDTELMAHVTIGAGSKLGANCRLFPRVTVYHGVEMGDQVVIQSGAVIGSDGFGYANDKGVWHKIAQIGGVKIGSRVEIGANTTIDRGAIDDTIIEDNVILDNQIQIAHNVKIGTGSAMAGCAGVAGSTEIGRYCMIGGGSVIAGHIKLADGVQLVGTTTVTGSIKEAGTYASGTGMQKASDWRKSVVRFKQLDEMAKKVKKLEKQLEALNG</sequence>
<keyword evidence="4 7" id="KW-0677">Repeat</keyword>
<evidence type="ECO:0000256" key="4">
    <source>
        <dbReference type="ARBA" id="ARBA00022737"/>
    </source>
</evidence>
<feature type="active site" description="Proton acceptor" evidence="7">
    <location>
        <position position="238"/>
    </location>
</feature>
<comment type="caution">
    <text evidence="9">The sequence shown here is derived from an EMBL/GenBank/DDBJ whole genome shotgun (WGS) entry which is preliminary data.</text>
</comment>
<dbReference type="InterPro" id="IPR018357">
    <property type="entry name" value="Hexapep_transf_CS"/>
</dbReference>
<comment type="similarity">
    <text evidence="7">Belongs to the transferase hexapeptide repeat family. LpxD subfamily.</text>
</comment>
<keyword evidence="2 7" id="KW-0441">Lipid A biosynthesis</keyword>
<evidence type="ECO:0000256" key="1">
    <source>
        <dbReference type="ARBA" id="ARBA00022516"/>
    </source>
</evidence>
<accession>A0ABP7NAG1</accession>
<dbReference type="Pfam" id="PF00132">
    <property type="entry name" value="Hexapep"/>
    <property type="match status" value="2"/>
</dbReference>
<dbReference type="SUPFAM" id="SSF51161">
    <property type="entry name" value="Trimeric LpxA-like enzymes"/>
    <property type="match status" value="1"/>
</dbReference>
<dbReference type="Pfam" id="PF04613">
    <property type="entry name" value="LpxD"/>
    <property type="match status" value="1"/>
</dbReference>
<evidence type="ECO:0000256" key="7">
    <source>
        <dbReference type="HAMAP-Rule" id="MF_00523"/>
    </source>
</evidence>
<evidence type="ECO:0000259" key="8">
    <source>
        <dbReference type="Pfam" id="PF04613"/>
    </source>
</evidence>
<gene>
    <name evidence="7 9" type="primary">lpxD</name>
    <name evidence="9" type="ORF">GCM10022277_40440</name>
</gene>
<dbReference type="Gene3D" id="2.160.10.10">
    <property type="entry name" value="Hexapeptide repeat proteins"/>
    <property type="match status" value="1"/>
</dbReference>
<organism evidence="9 10">
    <name type="scientific">Litoribacillus peritrichatus</name>
    <dbReference type="NCBI Taxonomy" id="718191"/>
    <lineage>
        <taxon>Bacteria</taxon>
        <taxon>Pseudomonadati</taxon>
        <taxon>Pseudomonadota</taxon>
        <taxon>Gammaproteobacteria</taxon>
        <taxon>Oceanospirillales</taxon>
        <taxon>Oceanospirillaceae</taxon>
        <taxon>Litoribacillus</taxon>
    </lineage>
</organism>
<evidence type="ECO:0000256" key="5">
    <source>
        <dbReference type="ARBA" id="ARBA00023098"/>
    </source>
</evidence>
<keyword evidence="10" id="KW-1185">Reference proteome</keyword>
<evidence type="ECO:0000256" key="2">
    <source>
        <dbReference type="ARBA" id="ARBA00022556"/>
    </source>
</evidence>
<evidence type="ECO:0000256" key="3">
    <source>
        <dbReference type="ARBA" id="ARBA00022679"/>
    </source>
</evidence>
<evidence type="ECO:0000313" key="9">
    <source>
        <dbReference type="EMBL" id="GAA3940385.1"/>
    </source>
</evidence>
<keyword evidence="1 7" id="KW-0444">Lipid biosynthesis</keyword>
<dbReference type="Gene3D" id="1.20.5.170">
    <property type="match status" value="1"/>
</dbReference>
<dbReference type="EMBL" id="BAABBN010000015">
    <property type="protein sequence ID" value="GAA3940385.1"/>
    <property type="molecule type" value="Genomic_DNA"/>
</dbReference>
<dbReference type="InterPro" id="IPR007691">
    <property type="entry name" value="LpxD"/>
</dbReference>
<dbReference type="PANTHER" id="PTHR43378:SF2">
    <property type="entry name" value="UDP-3-O-ACYLGLUCOSAMINE N-ACYLTRANSFERASE 1, MITOCHONDRIAL-RELATED"/>
    <property type="match status" value="1"/>
</dbReference>
<dbReference type="CDD" id="cd03352">
    <property type="entry name" value="LbH_LpxD"/>
    <property type="match status" value="1"/>
</dbReference>
<comment type="subunit">
    <text evidence="7">Homotrimer.</text>
</comment>
<dbReference type="NCBIfam" id="NF002060">
    <property type="entry name" value="PRK00892.1"/>
    <property type="match status" value="1"/>
</dbReference>
<dbReference type="PROSITE" id="PS00101">
    <property type="entry name" value="HEXAPEP_TRANSFERASES"/>
    <property type="match status" value="1"/>
</dbReference>
<reference evidence="10" key="1">
    <citation type="journal article" date="2019" name="Int. J. Syst. Evol. Microbiol.">
        <title>The Global Catalogue of Microorganisms (GCM) 10K type strain sequencing project: providing services to taxonomists for standard genome sequencing and annotation.</title>
        <authorList>
            <consortium name="The Broad Institute Genomics Platform"/>
            <consortium name="The Broad Institute Genome Sequencing Center for Infectious Disease"/>
            <person name="Wu L."/>
            <person name="Ma J."/>
        </authorList>
    </citation>
    <scope>NUCLEOTIDE SEQUENCE [LARGE SCALE GENOMIC DNA]</scope>
    <source>
        <strain evidence="10">JCM 17551</strain>
    </source>
</reference>
<dbReference type="InterPro" id="IPR020573">
    <property type="entry name" value="UDP_GlcNAc_AcTrfase_non-rep"/>
</dbReference>
<evidence type="ECO:0000256" key="6">
    <source>
        <dbReference type="ARBA" id="ARBA00023315"/>
    </source>
</evidence>
<proteinExistence type="inferred from homology"/>
<dbReference type="NCBIfam" id="TIGR01853">
    <property type="entry name" value="lipid_A_lpxD"/>
    <property type="match status" value="1"/>
</dbReference>
<comment type="function">
    <text evidence="7">Catalyzes the N-acylation of UDP-3-O-acylglucosamine using 3-hydroxyacyl-ACP as the acyl donor. Is involved in the biosynthesis of lipid A, a phosphorylated glycolipid that anchors the lipopolysaccharide to the outer membrane of the cell.</text>
</comment>
<dbReference type="Proteomes" id="UP001501565">
    <property type="component" value="Unassembled WGS sequence"/>
</dbReference>
<evidence type="ECO:0000313" key="10">
    <source>
        <dbReference type="Proteomes" id="UP001501565"/>
    </source>
</evidence>
<dbReference type="EC" id="2.3.1.191" evidence="7"/>
<dbReference type="PANTHER" id="PTHR43378">
    <property type="entry name" value="UDP-3-O-ACYLGLUCOSAMINE N-ACYLTRANSFERASE"/>
    <property type="match status" value="1"/>
</dbReference>
<dbReference type="InterPro" id="IPR011004">
    <property type="entry name" value="Trimer_LpxA-like_sf"/>
</dbReference>
<name>A0ABP7NAG1_9GAMM</name>
<comment type="catalytic activity">
    <reaction evidence="7">
        <text>a UDP-3-O-[(3R)-3-hydroxyacyl]-alpha-D-glucosamine + a (3R)-hydroxyacyl-[ACP] = a UDP-2-N,3-O-bis[(3R)-3-hydroxyacyl]-alpha-D-glucosamine + holo-[ACP] + H(+)</text>
        <dbReference type="Rhea" id="RHEA:53836"/>
        <dbReference type="Rhea" id="RHEA-COMP:9685"/>
        <dbReference type="Rhea" id="RHEA-COMP:9945"/>
        <dbReference type="ChEBI" id="CHEBI:15378"/>
        <dbReference type="ChEBI" id="CHEBI:64479"/>
        <dbReference type="ChEBI" id="CHEBI:78827"/>
        <dbReference type="ChEBI" id="CHEBI:137740"/>
        <dbReference type="ChEBI" id="CHEBI:137748"/>
        <dbReference type="EC" id="2.3.1.191"/>
    </reaction>
</comment>
<dbReference type="HAMAP" id="MF_00523">
    <property type="entry name" value="LpxD"/>
    <property type="match status" value="1"/>
</dbReference>
<feature type="domain" description="UDP-3-O-[3-hydroxymyristoyl] glucosamine N-acyltransferase non-repeat region" evidence="8">
    <location>
        <begin position="22"/>
        <end position="88"/>
    </location>
</feature>
<comment type="pathway">
    <text evidence="7">Bacterial outer membrane biogenesis; LPS lipid A biosynthesis.</text>
</comment>
<dbReference type="Gene3D" id="3.40.1390.10">
    <property type="entry name" value="MurE/MurF, N-terminal domain"/>
    <property type="match status" value="1"/>
</dbReference>
<keyword evidence="6 7" id="KW-0012">Acyltransferase</keyword>
<dbReference type="RefSeq" id="WP_344800465.1">
    <property type="nucleotide sequence ID" value="NZ_BAABBN010000015.1"/>
</dbReference>
<protein>
    <recommendedName>
        <fullName evidence="7">UDP-3-O-acylglucosamine N-acyltransferase</fullName>
        <ecNumber evidence="7">2.3.1.191</ecNumber>
    </recommendedName>
</protein>